<dbReference type="GO" id="GO:0006032">
    <property type="term" value="P:chitin catabolic process"/>
    <property type="evidence" value="ECO:0007669"/>
    <property type="project" value="UniProtKB-KW"/>
</dbReference>
<dbReference type="Proteomes" id="UP001219525">
    <property type="component" value="Unassembled WGS sequence"/>
</dbReference>
<dbReference type="CDD" id="cd00118">
    <property type="entry name" value="LysM"/>
    <property type="match status" value="1"/>
</dbReference>
<keyword evidence="2" id="KW-0147">Chitin-binding</keyword>
<dbReference type="InterPro" id="IPR053214">
    <property type="entry name" value="LysM12-like"/>
</dbReference>
<evidence type="ECO:0000256" key="2">
    <source>
        <dbReference type="ARBA" id="ARBA00022669"/>
    </source>
</evidence>
<dbReference type="CDD" id="cd02878">
    <property type="entry name" value="GH18_zymocin_alpha"/>
    <property type="match status" value="1"/>
</dbReference>
<dbReference type="GO" id="GO:0008843">
    <property type="term" value="F:endochitinase activity"/>
    <property type="evidence" value="ECO:0007669"/>
    <property type="project" value="UniProtKB-EC"/>
</dbReference>
<protein>
    <submittedName>
        <fullName evidence="11">Class V chitinase-like protein</fullName>
    </submittedName>
</protein>
<feature type="domain" description="LysM" evidence="9">
    <location>
        <begin position="6"/>
        <end position="51"/>
    </location>
</feature>
<dbReference type="InterPro" id="IPR036861">
    <property type="entry name" value="Endochitinase-like_sf"/>
</dbReference>
<keyword evidence="5" id="KW-0119">Carbohydrate metabolism</keyword>
<keyword evidence="4" id="KW-0146">Chitin degradation</keyword>
<dbReference type="Pfam" id="PF01476">
    <property type="entry name" value="LysM"/>
    <property type="match status" value="2"/>
</dbReference>
<dbReference type="SUPFAM" id="SSF54556">
    <property type="entry name" value="Chitinase insertion domain"/>
    <property type="match status" value="1"/>
</dbReference>
<dbReference type="Gene3D" id="3.20.20.80">
    <property type="entry name" value="Glycosidases"/>
    <property type="match status" value="1"/>
</dbReference>
<gene>
    <name evidence="11" type="ORF">GGX14DRAFT_141640</name>
</gene>
<feature type="domain" description="GH18" evidence="10">
    <location>
        <begin position="205"/>
        <end position="562"/>
    </location>
</feature>
<dbReference type="SMART" id="SM00636">
    <property type="entry name" value="Glyco_18"/>
    <property type="match status" value="1"/>
</dbReference>
<dbReference type="SUPFAM" id="SSF57016">
    <property type="entry name" value="Plant lectins/antimicrobial peptides"/>
    <property type="match status" value="1"/>
</dbReference>
<evidence type="ECO:0000256" key="6">
    <source>
        <dbReference type="ARBA" id="ARBA00023295"/>
    </source>
</evidence>
<dbReference type="SUPFAM" id="SSF51445">
    <property type="entry name" value="(Trans)glycosidases"/>
    <property type="match status" value="1"/>
</dbReference>
<dbReference type="Gene3D" id="3.10.350.10">
    <property type="entry name" value="LysM domain"/>
    <property type="match status" value="2"/>
</dbReference>
<evidence type="ECO:0000259" key="9">
    <source>
        <dbReference type="PROSITE" id="PS51782"/>
    </source>
</evidence>
<dbReference type="InterPro" id="IPR011583">
    <property type="entry name" value="Chitinase_II/V-like_cat"/>
</dbReference>
<proteinExistence type="predicted"/>
<evidence type="ECO:0000256" key="5">
    <source>
        <dbReference type="ARBA" id="ARBA00023277"/>
    </source>
</evidence>
<dbReference type="SUPFAM" id="SSF54106">
    <property type="entry name" value="LysM domain"/>
    <property type="match status" value="1"/>
</dbReference>
<dbReference type="PANTHER" id="PTHR47700">
    <property type="entry name" value="V CHITINASE, PUTATIVE (AFU_ORTHOLOGUE AFUA_6G13720)-RELATED"/>
    <property type="match status" value="1"/>
</dbReference>
<evidence type="ECO:0000256" key="7">
    <source>
        <dbReference type="ARBA" id="ARBA00023326"/>
    </source>
</evidence>
<dbReference type="PROSITE" id="PS01095">
    <property type="entry name" value="GH18_1"/>
    <property type="match status" value="1"/>
</dbReference>
<sequence length="626" mass="66287">MGGNCSTITVVSGDGCASLAARCGITAAQFTQFNPSPTLCSTLAVGQKVCCSAGGLPVPVENSDGTCASYTVAMGDTCNAIALSNSITEADLETWNNATWGWQGCADLQIINICLSTGSPPIPAPVSNTICGPTVPGTANPGPSGNLALLNPCPLNACCDAFGQCGTTSDFCTITQSPTGAPGTTGCISNCGTDIISAPQPPFQFMSIAYFEAFNVNRTCLNMDVRQIDTTKYTHIHFAFLDITTSFEVDTSQYMDALTNFASMTGVKRIASFGGWTMSTDPATYNIFRSAVSTDANRQAFASNLVTFVNKFGLDGIDIDWEYPGEQDIPGIPADSMDDGENLLTFLNVLTLALPVGKTLSVAVPAGYWYLRAFPIAKIVNSVNYMVYMTYDLHGQWDYGSAFDDLGCPEGGCLRSHVNLTDTLNALSMITKAGVNSNQLVIGVSSYGRAFQMSAAGCSGPQCTFTGPASGATPGRCTNTAGYIANAEIDEIIARGATVTHDTNSDSDIVVYDSTQWIGYMNNKTKASRTTMYKGLNMGGTSDWAVDLQAFLPAFTPTPPKPTRNPCTQAQGWVDGWVNTLLNNGKFEGNPVIVEGNPGIGCGCWNDVPQMWQNPVHPLFLALRTL</sequence>
<dbReference type="Gene3D" id="3.30.60.10">
    <property type="entry name" value="Endochitinase-like"/>
    <property type="match status" value="1"/>
</dbReference>
<dbReference type="InterPro" id="IPR017853">
    <property type="entry name" value="GH"/>
</dbReference>
<reference evidence="11" key="1">
    <citation type="submission" date="2023-03" db="EMBL/GenBank/DDBJ databases">
        <title>Massive genome expansion in bonnet fungi (Mycena s.s.) driven by repeated elements and novel gene families across ecological guilds.</title>
        <authorList>
            <consortium name="Lawrence Berkeley National Laboratory"/>
            <person name="Harder C.B."/>
            <person name="Miyauchi S."/>
            <person name="Viragh M."/>
            <person name="Kuo A."/>
            <person name="Thoen E."/>
            <person name="Andreopoulos B."/>
            <person name="Lu D."/>
            <person name="Skrede I."/>
            <person name="Drula E."/>
            <person name="Henrissat B."/>
            <person name="Morin E."/>
            <person name="Kohler A."/>
            <person name="Barry K."/>
            <person name="LaButti K."/>
            <person name="Morin E."/>
            <person name="Salamov A."/>
            <person name="Lipzen A."/>
            <person name="Mereny Z."/>
            <person name="Hegedus B."/>
            <person name="Baldrian P."/>
            <person name="Stursova M."/>
            <person name="Weitz H."/>
            <person name="Taylor A."/>
            <person name="Grigoriev I.V."/>
            <person name="Nagy L.G."/>
            <person name="Martin F."/>
            <person name="Kauserud H."/>
        </authorList>
    </citation>
    <scope>NUCLEOTIDE SEQUENCE</scope>
    <source>
        <strain evidence="11">9144</strain>
    </source>
</reference>
<dbReference type="AlphaFoldDB" id="A0AAD6YBK3"/>
<evidence type="ECO:0000256" key="3">
    <source>
        <dbReference type="ARBA" id="ARBA00022801"/>
    </source>
</evidence>
<keyword evidence="6 8" id="KW-0326">Glycosidase</keyword>
<dbReference type="Gene3D" id="3.10.50.10">
    <property type="match status" value="1"/>
</dbReference>
<evidence type="ECO:0000256" key="1">
    <source>
        <dbReference type="ARBA" id="ARBA00000822"/>
    </source>
</evidence>
<dbReference type="PROSITE" id="PS51782">
    <property type="entry name" value="LYSM"/>
    <property type="match status" value="2"/>
</dbReference>
<comment type="caution">
    <text evidence="11">The sequence shown here is derived from an EMBL/GenBank/DDBJ whole genome shotgun (WGS) entry which is preliminary data.</text>
</comment>
<keyword evidence="3 8" id="KW-0378">Hydrolase</keyword>
<feature type="domain" description="LysM" evidence="9">
    <location>
        <begin position="68"/>
        <end position="116"/>
    </location>
</feature>
<dbReference type="InterPro" id="IPR001223">
    <property type="entry name" value="Glyco_hydro18_cat"/>
</dbReference>
<dbReference type="GO" id="GO:0008061">
    <property type="term" value="F:chitin binding"/>
    <property type="evidence" value="ECO:0007669"/>
    <property type="project" value="UniProtKB-KW"/>
</dbReference>
<evidence type="ECO:0000256" key="8">
    <source>
        <dbReference type="RuleBase" id="RU000489"/>
    </source>
</evidence>
<evidence type="ECO:0000256" key="4">
    <source>
        <dbReference type="ARBA" id="ARBA00023024"/>
    </source>
</evidence>
<dbReference type="InterPro" id="IPR036779">
    <property type="entry name" value="LysM_dom_sf"/>
</dbReference>
<keyword evidence="12" id="KW-1185">Reference proteome</keyword>
<organism evidence="11 12">
    <name type="scientific">Mycena pura</name>
    <dbReference type="NCBI Taxonomy" id="153505"/>
    <lineage>
        <taxon>Eukaryota</taxon>
        <taxon>Fungi</taxon>
        <taxon>Dikarya</taxon>
        <taxon>Basidiomycota</taxon>
        <taxon>Agaricomycotina</taxon>
        <taxon>Agaricomycetes</taxon>
        <taxon>Agaricomycetidae</taxon>
        <taxon>Agaricales</taxon>
        <taxon>Marasmiineae</taxon>
        <taxon>Mycenaceae</taxon>
        <taxon>Mycena</taxon>
    </lineage>
</organism>
<evidence type="ECO:0000313" key="12">
    <source>
        <dbReference type="Proteomes" id="UP001219525"/>
    </source>
</evidence>
<keyword evidence="7" id="KW-0624">Polysaccharide degradation</keyword>
<evidence type="ECO:0000259" key="10">
    <source>
        <dbReference type="PROSITE" id="PS51910"/>
    </source>
</evidence>
<dbReference type="InterPro" id="IPR001579">
    <property type="entry name" value="Glyco_hydro_18_chit_AS"/>
</dbReference>
<dbReference type="InterPro" id="IPR018392">
    <property type="entry name" value="LysM"/>
</dbReference>
<evidence type="ECO:0000313" key="11">
    <source>
        <dbReference type="EMBL" id="KAJ7204089.1"/>
    </source>
</evidence>
<comment type="catalytic activity">
    <reaction evidence="1">
        <text>Random endo-hydrolysis of N-acetyl-beta-D-glucosaminide (1-&gt;4)-beta-linkages in chitin and chitodextrins.</text>
        <dbReference type="EC" id="3.2.1.14"/>
    </reaction>
</comment>
<dbReference type="Pfam" id="PF00704">
    <property type="entry name" value="Glyco_hydro_18"/>
    <property type="match status" value="1"/>
</dbReference>
<accession>A0AAD6YBK3</accession>
<dbReference type="SMART" id="SM00257">
    <property type="entry name" value="LysM"/>
    <property type="match status" value="2"/>
</dbReference>
<dbReference type="GO" id="GO:0000272">
    <property type="term" value="P:polysaccharide catabolic process"/>
    <property type="evidence" value="ECO:0007669"/>
    <property type="project" value="UniProtKB-KW"/>
</dbReference>
<dbReference type="PROSITE" id="PS51910">
    <property type="entry name" value="GH18_2"/>
    <property type="match status" value="1"/>
</dbReference>
<name>A0AAD6YBK3_9AGAR</name>
<dbReference type="PANTHER" id="PTHR47700:SF2">
    <property type="entry name" value="CHITINASE"/>
    <property type="match status" value="1"/>
</dbReference>
<dbReference type="EMBL" id="JARJCW010000048">
    <property type="protein sequence ID" value="KAJ7204089.1"/>
    <property type="molecule type" value="Genomic_DNA"/>
</dbReference>
<dbReference type="InterPro" id="IPR029070">
    <property type="entry name" value="Chitinase_insertion_sf"/>
</dbReference>